<keyword evidence="4" id="KW-1185">Reference proteome</keyword>
<dbReference type="PROSITE" id="PS50954">
    <property type="entry name" value="LEM"/>
    <property type="match status" value="1"/>
</dbReference>
<reference evidence="3 4" key="2">
    <citation type="submission" date="2018-11" db="EMBL/GenBank/DDBJ databases">
        <authorList>
            <consortium name="Pathogen Informatics"/>
        </authorList>
    </citation>
    <scope>NUCLEOTIDE SEQUENCE [LARGE SCALE GENOMIC DNA]</scope>
</reference>
<dbReference type="SMART" id="SM00540">
    <property type="entry name" value="LEM"/>
    <property type="match status" value="1"/>
</dbReference>
<dbReference type="InterPro" id="IPR011015">
    <property type="entry name" value="LEM/LEM-like_dom_sf"/>
</dbReference>
<evidence type="ECO:0000259" key="2">
    <source>
        <dbReference type="PROSITE" id="PS50954"/>
    </source>
</evidence>
<feature type="domain" description="LEM" evidence="2">
    <location>
        <begin position="1"/>
        <end position="45"/>
    </location>
</feature>
<name>A0A183V7E3_TOXCA</name>
<dbReference type="FunFam" id="1.10.720.40:FF:000001">
    <property type="entry name" value="LEM domain containing 2, isoform CRA_a"/>
    <property type="match status" value="1"/>
</dbReference>
<dbReference type="WBParaSite" id="TCNE_0001666401-mRNA-1">
    <property type="protein sequence ID" value="TCNE_0001666401-mRNA-1"/>
    <property type="gene ID" value="TCNE_0001666401"/>
</dbReference>
<protein>
    <submittedName>
        <fullName evidence="5">LEM domain-containing protein</fullName>
    </submittedName>
</protein>
<sequence>MMNVDELSNDQIRDRLVELGVNVDPVLDTTRIVYANKLKRLLEERYGSGDAHADTGEPNGETQQFERLETDTVGSFASLERDLRPEQLAVKPVVNHPMSRPVDSSSEGGSLQSVLPEQVPGVVQDLHECERDVSSDESELCGEESSRLLTQEEIRRLKAPMMYAAGLSMASRMRMGARKHAGAGRHLPKHTSIRTQNLCLIITALAVMTVFVFFVIQNLVAVKNGDGNYEEL</sequence>
<organism evidence="4 5">
    <name type="scientific">Toxocara canis</name>
    <name type="common">Canine roundworm</name>
    <dbReference type="NCBI Taxonomy" id="6265"/>
    <lineage>
        <taxon>Eukaryota</taxon>
        <taxon>Metazoa</taxon>
        <taxon>Ecdysozoa</taxon>
        <taxon>Nematoda</taxon>
        <taxon>Chromadorea</taxon>
        <taxon>Rhabditida</taxon>
        <taxon>Spirurina</taxon>
        <taxon>Ascaridomorpha</taxon>
        <taxon>Ascaridoidea</taxon>
        <taxon>Toxocaridae</taxon>
        <taxon>Toxocara</taxon>
    </lineage>
</organism>
<gene>
    <name evidence="3" type="ORF">TCNE_LOCUS16663</name>
</gene>
<keyword evidence="1" id="KW-0472">Membrane</keyword>
<evidence type="ECO:0000313" key="5">
    <source>
        <dbReference type="WBParaSite" id="TCNE_0001666401-mRNA-1"/>
    </source>
</evidence>
<reference evidence="5" key="1">
    <citation type="submission" date="2016-06" db="UniProtKB">
        <authorList>
            <consortium name="WormBaseParasite"/>
        </authorList>
    </citation>
    <scope>IDENTIFICATION</scope>
</reference>
<dbReference type="Pfam" id="PF03020">
    <property type="entry name" value="LEM"/>
    <property type="match status" value="1"/>
</dbReference>
<keyword evidence="1" id="KW-0812">Transmembrane</keyword>
<proteinExistence type="predicted"/>
<evidence type="ECO:0000256" key="1">
    <source>
        <dbReference type="SAM" id="Phobius"/>
    </source>
</evidence>
<evidence type="ECO:0000313" key="3">
    <source>
        <dbReference type="EMBL" id="VDM47984.1"/>
    </source>
</evidence>
<feature type="transmembrane region" description="Helical" evidence="1">
    <location>
        <begin position="198"/>
        <end position="220"/>
    </location>
</feature>
<keyword evidence="1" id="KW-1133">Transmembrane helix</keyword>
<evidence type="ECO:0000313" key="4">
    <source>
        <dbReference type="Proteomes" id="UP000050794"/>
    </source>
</evidence>
<accession>A0A183V7E3</accession>
<dbReference type="EMBL" id="UYWY01023785">
    <property type="protein sequence ID" value="VDM47984.1"/>
    <property type="molecule type" value="Genomic_DNA"/>
</dbReference>
<dbReference type="SUPFAM" id="SSF63451">
    <property type="entry name" value="LEM domain"/>
    <property type="match status" value="1"/>
</dbReference>
<dbReference type="CDD" id="cd12934">
    <property type="entry name" value="LEM"/>
    <property type="match status" value="1"/>
</dbReference>
<dbReference type="Proteomes" id="UP000050794">
    <property type="component" value="Unassembled WGS sequence"/>
</dbReference>
<dbReference type="AlphaFoldDB" id="A0A183V7E3"/>
<dbReference type="Gene3D" id="1.10.720.40">
    <property type="match status" value="1"/>
</dbReference>
<dbReference type="InterPro" id="IPR003887">
    <property type="entry name" value="LEM_dom"/>
</dbReference>